<dbReference type="Pfam" id="PF13715">
    <property type="entry name" value="CarbopepD_reg_2"/>
    <property type="match status" value="1"/>
</dbReference>
<reference evidence="5 6" key="1">
    <citation type="submission" date="2019-03" db="EMBL/GenBank/DDBJ databases">
        <title>Genomic Encyclopedia of Archaeal and Bacterial Type Strains, Phase II (KMG-II): from individual species to whole genera.</title>
        <authorList>
            <person name="Goeker M."/>
        </authorList>
    </citation>
    <scope>NUCLEOTIDE SEQUENCE [LARGE SCALE GENOMIC DNA]</scope>
    <source>
        <strain evidence="5 6">DSM 28135</strain>
    </source>
</reference>
<protein>
    <submittedName>
        <fullName evidence="5">TonB-dependent receptor-like protein</fullName>
    </submittedName>
</protein>
<dbReference type="Proteomes" id="UP000294689">
    <property type="component" value="Unassembled WGS sequence"/>
</dbReference>
<evidence type="ECO:0000256" key="1">
    <source>
        <dbReference type="ARBA" id="ARBA00004442"/>
    </source>
</evidence>
<gene>
    <name evidence="5" type="ORF">BXY82_2371</name>
</gene>
<accession>A0A4R7PZ60</accession>
<dbReference type="Gene3D" id="2.60.40.1120">
    <property type="entry name" value="Carboxypeptidase-like, regulatory domain"/>
    <property type="match status" value="1"/>
</dbReference>
<sequence>MEKQWNFTIMSQTKFLFIVLSFGLLSFEVYAQDKLPLSDLLAQLETKFDIKFSYSVNDVKQVRVGQPHDSATLVQIINQLNANTNLNFEFLDERYIAVSVNNKNISICGIVYAENLNTPLFGATIAVTNSSNGTVTDVNGKFELKDLSANALVSISYLGFTSQTISAYNLRISNNGCTTIILQEHSQVLNQVFISKFLTTGLQKLIDGSTILNTEKFGILPGLTDPDVLQSIQALPGVESVNESIANINVRGGTNDQNLILWDGIKMYHAGHFFGLISAYNPHLTNSVVVTKNGTSSEYSDGVSSTINMSTKNEIGSELSGGFGANLIHADAFLEIPVIDRLGLHLSGRRSFTDFINSPTYNNYYDRSFQDSKLSTTKNPIDNTGDASEFYFYDYTAKLLYDLNDSHKFRANYIGISNQLEFKEPDQNDTEDNVSKTSILKQENIGFGAHWDAIWNTDFSSSISAFYSRYNVDAIDYNIDRKQQLTQANEVLETGVKIKTNYKFSNHLNFLNGYQFSEIGVLNGTTVNAPSYVTIKKDVLLNHALFSEVEYNNKTTYLRVGVRSNYFQKFARFIIEPRLNFKQKLNSHLALKLQGEFKNQSVNQSIDFEYNFLGIEKRRWVLADDITAPISESKQGSFGLEFHNNNWLIDVEGFYKHVDGITTSNQGFYNNYQFINAKGSHTSKGVELLLNKTERTYSAWLSYTFSTNNYYFQEFNPSKFPHNVDVRHSISMAINVNVLKNLEISIGGIWRSGSPYTKPLKDKETVKDGNTYSVNYDSPNRENLDDFMRFDASLHFQTQIAEKVRAIIRAGVINITNKTNVTNRYFKVNADNLDTTVQVDHNSLGLTPNLSLRINF</sequence>
<evidence type="ECO:0000313" key="5">
    <source>
        <dbReference type="EMBL" id="TDU40324.1"/>
    </source>
</evidence>
<dbReference type="Gene3D" id="2.40.170.20">
    <property type="entry name" value="TonB-dependent receptor, beta-barrel domain"/>
    <property type="match status" value="1"/>
</dbReference>
<dbReference type="Pfam" id="PF07715">
    <property type="entry name" value="Plug"/>
    <property type="match status" value="1"/>
</dbReference>
<keyword evidence="6" id="KW-1185">Reference proteome</keyword>
<dbReference type="AlphaFoldDB" id="A0A4R7PZ60"/>
<dbReference type="SUPFAM" id="SSF56935">
    <property type="entry name" value="Porins"/>
    <property type="match status" value="1"/>
</dbReference>
<comment type="subcellular location">
    <subcellularLocation>
        <location evidence="1">Cell outer membrane</location>
    </subcellularLocation>
</comment>
<evidence type="ECO:0000256" key="2">
    <source>
        <dbReference type="ARBA" id="ARBA00023136"/>
    </source>
</evidence>
<evidence type="ECO:0000259" key="4">
    <source>
        <dbReference type="Pfam" id="PF07715"/>
    </source>
</evidence>
<organism evidence="5 6">
    <name type="scientific">Gelidibacter sediminis</name>
    <dbReference type="NCBI Taxonomy" id="1608710"/>
    <lineage>
        <taxon>Bacteria</taxon>
        <taxon>Pseudomonadati</taxon>
        <taxon>Bacteroidota</taxon>
        <taxon>Flavobacteriia</taxon>
        <taxon>Flavobacteriales</taxon>
        <taxon>Flavobacteriaceae</taxon>
        <taxon>Gelidibacter</taxon>
    </lineage>
</organism>
<dbReference type="InterPro" id="IPR012910">
    <property type="entry name" value="Plug_dom"/>
</dbReference>
<dbReference type="EMBL" id="SOBW01000008">
    <property type="protein sequence ID" value="TDU40324.1"/>
    <property type="molecule type" value="Genomic_DNA"/>
</dbReference>
<dbReference type="SUPFAM" id="SSF49464">
    <property type="entry name" value="Carboxypeptidase regulatory domain-like"/>
    <property type="match status" value="1"/>
</dbReference>
<keyword evidence="5" id="KW-0675">Receptor</keyword>
<keyword evidence="2" id="KW-0472">Membrane</keyword>
<evidence type="ECO:0000313" key="6">
    <source>
        <dbReference type="Proteomes" id="UP000294689"/>
    </source>
</evidence>
<name>A0A4R7PZ60_9FLAO</name>
<evidence type="ECO:0000256" key="3">
    <source>
        <dbReference type="ARBA" id="ARBA00023237"/>
    </source>
</evidence>
<dbReference type="Gene3D" id="2.170.130.10">
    <property type="entry name" value="TonB-dependent receptor, plug domain"/>
    <property type="match status" value="1"/>
</dbReference>
<dbReference type="InterPro" id="IPR008969">
    <property type="entry name" value="CarboxyPept-like_regulatory"/>
</dbReference>
<dbReference type="InterPro" id="IPR036942">
    <property type="entry name" value="Beta-barrel_TonB_sf"/>
</dbReference>
<keyword evidence="3" id="KW-0998">Cell outer membrane</keyword>
<comment type="caution">
    <text evidence="5">The sequence shown here is derived from an EMBL/GenBank/DDBJ whole genome shotgun (WGS) entry which is preliminary data.</text>
</comment>
<proteinExistence type="predicted"/>
<dbReference type="InterPro" id="IPR037066">
    <property type="entry name" value="Plug_dom_sf"/>
</dbReference>
<dbReference type="GO" id="GO:0009279">
    <property type="term" value="C:cell outer membrane"/>
    <property type="evidence" value="ECO:0007669"/>
    <property type="project" value="UniProtKB-SubCell"/>
</dbReference>
<feature type="domain" description="TonB-dependent receptor plug" evidence="4">
    <location>
        <begin position="227"/>
        <end position="302"/>
    </location>
</feature>